<keyword evidence="5" id="KW-0804">Transcription</keyword>
<dbReference type="InterPro" id="IPR001138">
    <property type="entry name" value="Zn2Cys6_DnaBD"/>
</dbReference>
<feature type="compositionally biased region" description="Basic and acidic residues" evidence="7">
    <location>
        <begin position="17"/>
        <end position="26"/>
    </location>
</feature>
<evidence type="ECO:0000259" key="8">
    <source>
        <dbReference type="PROSITE" id="PS50048"/>
    </source>
</evidence>
<dbReference type="SUPFAM" id="SSF57701">
    <property type="entry name" value="Zn2/Cys6 DNA-binding domain"/>
    <property type="match status" value="1"/>
</dbReference>
<dbReference type="PROSITE" id="PS00463">
    <property type="entry name" value="ZN2_CY6_FUNGAL_1"/>
    <property type="match status" value="1"/>
</dbReference>
<dbReference type="SMART" id="SM00066">
    <property type="entry name" value="GAL4"/>
    <property type="match status" value="1"/>
</dbReference>
<dbReference type="Proteomes" id="UP000034291">
    <property type="component" value="Unassembled WGS sequence"/>
</dbReference>
<dbReference type="GO" id="GO:0003677">
    <property type="term" value="F:DNA binding"/>
    <property type="evidence" value="ECO:0007669"/>
    <property type="project" value="UniProtKB-KW"/>
</dbReference>
<dbReference type="AlphaFoldDB" id="A0A0F8XBN4"/>
<feature type="domain" description="Zn(2)-C6 fungal-type" evidence="8">
    <location>
        <begin position="96"/>
        <end position="126"/>
    </location>
</feature>
<proteinExistence type="predicted"/>
<feature type="region of interest" description="Disordered" evidence="7">
    <location>
        <begin position="1"/>
        <end position="37"/>
    </location>
</feature>
<evidence type="ECO:0000256" key="6">
    <source>
        <dbReference type="ARBA" id="ARBA00023242"/>
    </source>
</evidence>
<protein>
    <recommendedName>
        <fullName evidence="8">Zn(2)-C6 fungal-type domain-containing protein</fullName>
    </recommendedName>
</protein>
<organism evidence="9 10">
    <name type="scientific">Aspergillus rambellii</name>
    <dbReference type="NCBI Taxonomy" id="308745"/>
    <lineage>
        <taxon>Eukaryota</taxon>
        <taxon>Fungi</taxon>
        <taxon>Dikarya</taxon>
        <taxon>Ascomycota</taxon>
        <taxon>Pezizomycotina</taxon>
        <taxon>Eurotiomycetes</taxon>
        <taxon>Eurotiomycetidae</taxon>
        <taxon>Eurotiales</taxon>
        <taxon>Aspergillaceae</taxon>
        <taxon>Aspergillus</taxon>
        <taxon>Aspergillus subgen. Nidulantes</taxon>
    </lineage>
</organism>
<keyword evidence="1" id="KW-0479">Metal-binding</keyword>
<name>A0A0F8XBN4_9EURO</name>
<evidence type="ECO:0000256" key="1">
    <source>
        <dbReference type="ARBA" id="ARBA00022723"/>
    </source>
</evidence>
<evidence type="ECO:0000256" key="7">
    <source>
        <dbReference type="SAM" id="MobiDB-lite"/>
    </source>
</evidence>
<feature type="region of interest" description="Disordered" evidence="7">
    <location>
        <begin position="153"/>
        <end position="190"/>
    </location>
</feature>
<dbReference type="CDD" id="cd00067">
    <property type="entry name" value="GAL4"/>
    <property type="match status" value="1"/>
</dbReference>
<dbReference type="GO" id="GO:0008270">
    <property type="term" value="F:zinc ion binding"/>
    <property type="evidence" value="ECO:0007669"/>
    <property type="project" value="InterPro"/>
</dbReference>
<accession>A0A0F8XBN4</accession>
<reference evidence="9 10" key="1">
    <citation type="submission" date="2015-02" db="EMBL/GenBank/DDBJ databases">
        <title>Draft Genome Sequences of Two Closely-Related Aflatoxigenic Aspergillus Species Obtained from the Cote d'Ivoire.</title>
        <authorList>
            <person name="Moore G.G."/>
            <person name="Beltz S.B."/>
            <person name="Mack B.M."/>
        </authorList>
    </citation>
    <scope>NUCLEOTIDE SEQUENCE [LARGE SCALE GENOMIC DNA]</scope>
    <source>
        <strain evidence="9 10">SRRC1468</strain>
    </source>
</reference>
<evidence type="ECO:0000256" key="4">
    <source>
        <dbReference type="ARBA" id="ARBA00023125"/>
    </source>
</evidence>
<evidence type="ECO:0000256" key="5">
    <source>
        <dbReference type="ARBA" id="ARBA00023163"/>
    </source>
</evidence>
<dbReference type="EMBL" id="JZBS01000191">
    <property type="protein sequence ID" value="KKK26955.1"/>
    <property type="molecule type" value="Genomic_DNA"/>
</dbReference>
<keyword evidence="2" id="KW-0862">Zinc</keyword>
<dbReference type="PANTHER" id="PTHR47660:SF3">
    <property type="entry name" value="FINGER DOMAIN PROTEIN, PUTATIVE (AFU_ORTHOLOGUE AFUA_4G03310)-RELATED"/>
    <property type="match status" value="1"/>
</dbReference>
<dbReference type="PANTHER" id="PTHR47660">
    <property type="entry name" value="TRANSCRIPTION FACTOR WITH C2H2 AND ZN(2)-CYS(6) DNA BINDING DOMAIN (EUROFUNG)-RELATED-RELATED"/>
    <property type="match status" value="1"/>
</dbReference>
<evidence type="ECO:0000256" key="3">
    <source>
        <dbReference type="ARBA" id="ARBA00023015"/>
    </source>
</evidence>
<gene>
    <name evidence="9" type="ORF">ARAM_004356</name>
</gene>
<dbReference type="STRING" id="308745.A0A0F8XBN4"/>
<keyword evidence="6" id="KW-0539">Nucleus</keyword>
<dbReference type="PRINTS" id="PR00755">
    <property type="entry name" value="AFLATOXINBRP"/>
</dbReference>
<dbReference type="PROSITE" id="PS50048">
    <property type="entry name" value="ZN2_CY6_FUNGAL_2"/>
    <property type="match status" value="1"/>
</dbReference>
<comment type="caution">
    <text evidence="9">The sequence shown here is derived from an EMBL/GenBank/DDBJ whole genome shotgun (WGS) entry which is preliminary data.</text>
</comment>
<dbReference type="InterPro" id="IPR036864">
    <property type="entry name" value="Zn2-C6_fun-type_DNA-bd_sf"/>
</dbReference>
<sequence length="640" mass="71088">MLVAPSLLPPTPSLQQHRMEADEPSQRPDGMNLADNSHRNLRPALHIPPAPQQPNADGEFRCGICNKTYSRRDLRDRHRRRCIKTIGQERQSKRKSCETCAQKKLRCSMTRPACSRCIQIRTPCRYPPSAIPVQPSESNEALISSTTSTSTASLLSVSPAPSAPTGSASDEVSPAAELQTRPMPTSNPFDPITSGPWSPFSSGDMDLMVHQFPNTPLFPDPDILAPGTLPWNNSFSPLSESLMQEGDIIMASLSSNQPSDSPTSRLPLQNGLPTSVPHDVFQIASDLSISSLPSRVVDSSIIDRNTHGGTHNYPYIEINPENSSNLDFGGQLIVKPGVLAPYEVQEIYQAVFSALRQYPSLVLQRDRWSPFIHHQMYRCSVGGMAEPMGIALACVSAHAGSIGSNYGFVDAMIMKEREKLVRNFQSYLNGQEDCLAAVHAVCIYQILGLFGDNFLPAAIKSPPTLKEMLDQQQQEVERQAELHTSFLLKMTRRLYNHHRDALQVDHDAETSWERWKFLESLRRNIFLVHIINVIGAKSGKLNGVYCEPLDDDMILQLPLPAPECMWRACSAREWSAAREYLRQHSTPPKGQDGRTAPVSQTLRRLLHDEETGTLNVSTLLPLTRVIFASTKIEPPGLSHL</sequence>
<feature type="compositionally biased region" description="Low complexity" evidence="7">
    <location>
        <begin position="153"/>
        <end position="169"/>
    </location>
</feature>
<dbReference type="GO" id="GO:0000981">
    <property type="term" value="F:DNA-binding transcription factor activity, RNA polymerase II-specific"/>
    <property type="evidence" value="ECO:0007669"/>
    <property type="project" value="InterPro"/>
</dbReference>
<dbReference type="Gene3D" id="4.10.240.10">
    <property type="entry name" value="Zn(2)-C6 fungal-type DNA-binding domain"/>
    <property type="match status" value="1"/>
</dbReference>
<evidence type="ECO:0000313" key="10">
    <source>
        <dbReference type="Proteomes" id="UP000034291"/>
    </source>
</evidence>
<keyword evidence="3" id="KW-0805">Transcription regulation</keyword>
<keyword evidence="10" id="KW-1185">Reference proteome</keyword>
<evidence type="ECO:0000313" key="9">
    <source>
        <dbReference type="EMBL" id="KKK26955.1"/>
    </source>
</evidence>
<keyword evidence="4" id="KW-0238">DNA-binding</keyword>
<dbReference type="OrthoDB" id="5423818at2759"/>
<evidence type="ECO:0000256" key="2">
    <source>
        <dbReference type="ARBA" id="ARBA00022833"/>
    </source>
</evidence>
<dbReference type="Pfam" id="PF00172">
    <property type="entry name" value="Zn_clus"/>
    <property type="match status" value="1"/>
</dbReference>